<protein>
    <submittedName>
        <fullName evidence="2">Insulinase family protein</fullName>
    </submittedName>
</protein>
<accession>A0A7V3KPI4</accession>
<reference evidence="2" key="1">
    <citation type="journal article" date="2020" name="mSystems">
        <title>Genome- and Community-Level Interaction Insights into Carbon Utilization and Element Cycling Functions of Hydrothermarchaeota in Hydrothermal Sediment.</title>
        <authorList>
            <person name="Zhou Z."/>
            <person name="Liu Y."/>
            <person name="Xu W."/>
            <person name="Pan J."/>
            <person name="Luo Z.H."/>
            <person name="Li M."/>
        </authorList>
    </citation>
    <scope>NUCLEOTIDE SEQUENCE [LARGE SCALE GENOMIC DNA]</scope>
    <source>
        <strain evidence="2">SpSt-754</strain>
    </source>
</reference>
<evidence type="ECO:0000259" key="1">
    <source>
        <dbReference type="Pfam" id="PF05193"/>
    </source>
</evidence>
<dbReference type="Gene3D" id="3.30.830.10">
    <property type="entry name" value="Metalloenzyme, LuxS/M16 peptidase-like"/>
    <property type="match status" value="2"/>
</dbReference>
<dbReference type="EMBL" id="DTGD01000226">
    <property type="protein sequence ID" value="HGB36437.1"/>
    <property type="molecule type" value="Genomic_DNA"/>
</dbReference>
<dbReference type="InterPro" id="IPR007863">
    <property type="entry name" value="Peptidase_M16_C"/>
</dbReference>
<sequence>MFRTLLGVLLLFSFVFGGSQESPMSREIKKMKFKPLKWEVPEVGKDINKIVLPSGVTVYSKENHTLPLIEVTVFVKGGPAYLPKGYGLIPELLIRNMLKGGTRSFSPEELIDSIEYNAIQINHRAENEYCSITFTFDPKVKDIAEKLIYEILFAPRIDEKVLKVEKSRLMDDWRRTLDDPDEVINTLSTMILYKGTTLESPPDTMKVLDITREELLKIHRKLFQPKNMTVSIVGDFVKDWPQAFAQFTFSDSLNDTLELTSPKALPVEGKKVYFCQRPIEQGYVMLVGDAPNGYFEDVFKLLILGDILGGGFNSKIVSKVRNELGLAYETYAYFSILSNIKGGFYSFTATRSDAVGTSIYYIFDAINQMVKGQISEEELKFSKDSFLNSTVTSIRSDWAYVQRLALRSLFGFPDDYFVKMQKAIDKITLDDIKEASKRYLKPDEISLIVVGDSTKLNLNELAKYGEIVRLNF</sequence>
<comment type="caution">
    <text evidence="2">The sequence shown here is derived from an EMBL/GenBank/DDBJ whole genome shotgun (WGS) entry which is preliminary data.</text>
</comment>
<name>A0A7V3KPI4_UNCW3</name>
<dbReference type="PANTHER" id="PTHR11851:SF225">
    <property type="entry name" value="NON-PEPTIDASE HOMOLOG YMXG"/>
    <property type="match status" value="1"/>
</dbReference>
<dbReference type="InterPro" id="IPR011249">
    <property type="entry name" value="Metalloenz_LuxS/M16"/>
</dbReference>
<organism evidence="2">
    <name type="scientific">candidate division WOR-3 bacterium</name>
    <dbReference type="NCBI Taxonomy" id="2052148"/>
    <lineage>
        <taxon>Bacteria</taxon>
        <taxon>Bacteria division WOR-3</taxon>
    </lineage>
</organism>
<dbReference type="PANTHER" id="PTHR11851">
    <property type="entry name" value="METALLOPROTEASE"/>
    <property type="match status" value="1"/>
</dbReference>
<dbReference type="InterPro" id="IPR050361">
    <property type="entry name" value="MPP/UQCRC_Complex"/>
</dbReference>
<evidence type="ECO:0000313" key="2">
    <source>
        <dbReference type="EMBL" id="HGB36437.1"/>
    </source>
</evidence>
<feature type="domain" description="Peptidase M16 C-terminal" evidence="1">
    <location>
        <begin position="209"/>
        <end position="384"/>
    </location>
</feature>
<dbReference type="Pfam" id="PF05193">
    <property type="entry name" value="Peptidase_M16_C"/>
    <property type="match status" value="1"/>
</dbReference>
<gene>
    <name evidence="2" type="ORF">ENV38_06000</name>
</gene>
<dbReference type="GO" id="GO:0046872">
    <property type="term" value="F:metal ion binding"/>
    <property type="evidence" value="ECO:0007669"/>
    <property type="project" value="InterPro"/>
</dbReference>
<dbReference type="SUPFAM" id="SSF63411">
    <property type="entry name" value="LuxS/MPP-like metallohydrolase"/>
    <property type="match status" value="2"/>
</dbReference>
<dbReference type="AlphaFoldDB" id="A0A7V3KPI4"/>
<proteinExistence type="predicted"/>